<reference evidence="3" key="1">
    <citation type="journal article" date="2019" name="Int. J. Syst. Evol. Microbiol.">
        <title>The Global Catalogue of Microorganisms (GCM) 10K type strain sequencing project: providing services to taxonomists for standard genome sequencing and annotation.</title>
        <authorList>
            <consortium name="The Broad Institute Genomics Platform"/>
            <consortium name="The Broad Institute Genome Sequencing Center for Infectious Disease"/>
            <person name="Wu L."/>
            <person name="Ma J."/>
        </authorList>
    </citation>
    <scope>NUCLEOTIDE SEQUENCE [LARGE SCALE GENOMIC DNA]</scope>
    <source>
        <strain evidence="3">JCM 17917</strain>
    </source>
</reference>
<accession>A0ABP8G0R5</accession>
<sequence>MSHASSSEHLKALITQDDTWSMAEGENAGTPFLVRFRPHLQPFINTHQFTKRLIILWNYVSEDEYLFPTPEDADMMADAEERLIHHLEANAQTVLAFVFTGQERREWHWYTSDMAVAQEQLNEALSYFGPLPLELTAEDDPDWEEYLSILEGMEDAEDGED</sequence>
<dbReference type="Pfam" id="PF05117">
    <property type="entry name" value="DUF695"/>
    <property type="match status" value="1"/>
</dbReference>
<name>A0ABP8G0R5_9BACT</name>
<evidence type="ECO:0000259" key="1">
    <source>
        <dbReference type="Pfam" id="PF05117"/>
    </source>
</evidence>
<dbReference type="EMBL" id="BAABGX010000003">
    <property type="protein sequence ID" value="GAA4314927.1"/>
    <property type="molecule type" value="Genomic_DNA"/>
</dbReference>
<proteinExistence type="predicted"/>
<organism evidence="2 3">
    <name type="scientific">Nibribacter koreensis</name>
    <dbReference type="NCBI Taxonomy" id="1084519"/>
    <lineage>
        <taxon>Bacteria</taxon>
        <taxon>Pseudomonadati</taxon>
        <taxon>Bacteroidota</taxon>
        <taxon>Cytophagia</taxon>
        <taxon>Cytophagales</taxon>
        <taxon>Hymenobacteraceae</taxon>
        <taxon>Nibribacter</taxon>
    </lineage>
</organism>
<feature type="domain" description="DUF695" evidence="1">
    <location>
        <begin position="18"/>
        <end position="150"/>
    </location>
</feature>
<gene>
    <name evidence="2" type="ORF">GCM10023183_35330</name>
</gene>
<evidence type="ECO:0000313" key="3">
    <source>
        <dbReference type="Proteomes" id="UP001501844"/>
    </source>
</evidence>
<dbReference type="InterPro" id="IPR016097">
    <property type="entry name" value="DUF695"/>
</dbReference>
<evidence type="ECO:0000313" key="2">
    <source>
        <dbReference type="EMBL" id="GAA4314927.1"/>
    </source>
</evidence>
<dbReference type="RefSeq" id="WP_345169194.1">
    <property type="nucleotide sequence ID" value="NZ_BAABGX010000003.1"/>
</dbReference>
<dbReference type="Proteomes" id="UP001501844">
    <property type="component" value="Unassembled WGS sequence"/>
</dbReference>
<comment type="caution">
    <text evidence="2">The sequence shown here is derived from an EMBL/GenBank/DDBJ whole genome shotgun (WGS) entry which is preliminary data.</text>
</comment>
<protein>
    <recommendedName>
        <fullName evidence="1">DUF695 domain-containing protein</fullName>
    </recommendedName>
</protein>
<keyword evidence="3" id="KW-1185">Reference proteome</keyword>